<feature type="compositionally biased region" description="Acidic residues" evidence="1">
    <location>
        <begin position="376"/>
        <end position="390"/>
    </location>
</feature>
<name>A0ABM0IQI2_ECHTE</name>
<dbReference type="PANTHER" id="PTHR20859">
    <property type="entry name" value="INTERFERON/INTERLEUKIN RECEPTOR"/>
    <property type="match status" value="1"/>
</dbReference>
<evidence type="ECO:0000313" key="4">
    <source>
        <dbReference type="Proteomes" id="UP000694863"/>
    </source>
</evidence>
<keyword evidence="4" id="KW-1185">Reference proteome</keyword>
<evidence type="ECO:0000259" key="3">
    <source>
        <dbReference type="PROSITE" id="PS50853"/>
    </source>
</evidence>
<feature type="region of interest" description="Disordered" evidence="1">
    <location>
        <begin position="372"/>
        <end position="406"/>
    </location>
</feature>
<keyword evidence="2" id="KW-0812">Transmembrane</keyword>
<keyword evidence="5" id="KW-0675">Receptor</keyword>
<keyword evidence="2" id="KW-1133">Transmembrane helix</keyword>
<dbReference type="PANTHER" id="PTHR20859:SF55">
    <property type="entry name" value="INTERFERON LAMBDA RECEPTOR 1"/>
    <property type="match status" value="1"/>
</dbReference>
<keyword evidence="2" id="KW-0472">Membrane</keyword>
<gene>
    <name evidence="5" type="primary">IFNLR1</name>
</gene>
<dbReference type="PROSITE" id="PS50853">
    <property type="entry name" value="FN3"/>
    <property type="match status" value="1"/>
</dbReference>
<protein>
    <submittedName>
        <fullName evidence="5">Interferon lambda receptor 1</fullName>
    </submittedName>
</protein>
<feature type="compositionally biased region" description="Low complexity" evidence="1">
    <location>
        <begin position="391"/>
        <end position="404"/>
    </location>
</feature>
<organism evidence="4 5">
    <name type="scientific">Echinops telfairi</name>
    <name type="common">Lesser hedgehog tenrec</name>
    <dbReference type="NCBI Taxonomy" id="9371"/>
    <lineage>
        <taxon>Eukaryota</taxon>
        <taxon>Metazoa</taxon>
        <taxon>Chordata</taxon>
        <taxon>Craniata</taxon>
        <taxon>Vertebrata</taxon>
        <taxon>Euteleostomi</taxon>
        <taxon>Mammalia</taxon>
        <taxon>Eutheria</taxon>
        <taxon>Afrotheria</taxon>
        <taxon>Tenrecidae</taxon>
        <taxon>Tenrecinae</taxon>
        <taxon>Echinops</taxon>
    </lineage>
</organism>
<evidence type="ECO:0000256" key="1">
    <source>
        <dbReference type="SAM" id="MobiDB-lite"/>
    </source>
</evidence>
<sequence length="421" mass="46512">MAVNKLLLAPDCPPVLRVTPVKPWRPHLAAPQNVTLVSQNFDVYLKWLPGPGNPQNVTYFVAYQSYMTPERWRKVDRCAGTKELMCSLMCLKKQDLYSKFRGRAQAISLRGKSPWTESRFMDYLFEVEPAPPNLTFTHTEGIVSVNATYQLPPCMPPVDLKYEVHFWKEQTGNKTVLPTTPHGQPVQIPIQPSTSGQLCFSGRTIYTYATSKYSKPSEPTCFFLEAPGVTWPTLMPLALLLPLLLVVAMAAIWRSSRGNPWFQQAKMPRALVQGSSAGGSSGRSWASTLDSAFWDETGSGSWLANKEPGEDVAGIGPFEPPPLPEFSEDPGSLIGPPCDDLSSWTPWESSPAELNLVPEDSPVSVQTLTFCWNSSPEEEEEEEDGEEWETEGGSSDSGSWGAGSCQRTEARAGLLGHYMAR</sequence>
<feature type="transmembrane region" description="Helical" evidence="2">
    <location>
        <begin position="234"/>
        <end position="253"/>
    </location>
</feature>
<dbReference type="InterPro" id="IPR003961">
    <property type="entry name" value="FN3_dom"/>
</dbReference>
<reference evidence="5" key="1">
    <citation type="submission" date="2025-08" db="UniProtKB">
        <authorList>
            <consortium name="RefSeq"/>
        </authorList>
    </citation>
    <scope>IDENTIFICATION</scope>
</reference>
<feature type="region of interest" description="Disordered" evidence="1">
    <location>
        <begin position="300"/>
        <end position="358"/>
    </location>
</feature>
<evidence type="ECO:0000256" key="2">
    <source>
        <dbReference type="SAM" id="Phobius"/>
    </source>
</evidence>
<dbReference type="InterPro" id="IPR036116">
    <property type="entry name" value="FN3_sf"/>
</dbReference>
<dbReference type="Gene3D" id="2.60.40.10">
    <property type="entry name" value="Immunoglobulins"/>
    <property type="match status" value="2"/>
</dbReference>
<dbReference type="InterPro" id="IPR013783">
    <property type="entry name" value="Ig-like_fold"/>
</dbReference>
<evidence type="ECO:0000313" key="5">
    <source>
        <dbReference type="RefSeq" id="XP_004705411.1"/>
    </source>
</evidence>
<dbReference type="InterPro" id="IPR050650">
    <property type="entry name" value="Type-II_Cytokine-TF_Rcpt"/>
</dbReference>
<feature type="domain" description="Fibronectin type-III" evidence="3">
    <location>
        <begin position="30"/>
        <end position="130"/>
    </location>
</feature>
<dbReference type="SUPFAM" id="SSF49265">
    <property type="entry name" value="Fibronectin type III"/>
    <property type="match status" value="2"/>
</dbReference>
<accession>A0ABM0IQI2</accession>
<dbReference type="Proteomes" id="UP000694863">
    <property type="component" value="Unplaced"/>
</dbReference>
<dbReference type="RefSeq" id="XP_004705411.1">
    <property type="nucleotide sequence ID" value="XM_004705354.1"/>
</dbReference>
<dbReference type="GeneID" id="101658987"/>
<proteinExistence type="predicted"/>
<dbReference type="Pfam" id="PF01108">
    <property type="entry name" value="Tissue_fac"/>
    <property type="match status" value="1"/>
</dbReference>